<proteinExistence type="inferred from homology"/>
<protein>
    <submittedName>
        <fullName evidence="2">ROK family protein</fullName>
    </submittedName>
</protein>
<dbReference type="PANTHER" id="PTHR18964">
    <property type="entry name" value="ROK (REPRESSOR, ORF, KINASE) FAMILY"/>
    <property type="match status" value="1"/>
</dbReference>
<dbReference type="InterPro" id="IPR000600">
    <property type="entry name" value="ROK"/>
</dbReference>
<sequence>MKREAVVGIDVGGTRTKASLVTVEGQVLTETVTPTPPRLGERDGERLGDLAAHVVAELVQTLEEPAVLLAVGVVVPGLVDEASGIGVWSANLGWRDLDLRSAVAARVDVPVAVGHDVRAGLLAEHRLGAARAASNVLFVPLGTGLASALLTGGELVTGAPWAGEIGHVVVVPDGPPCGCGRRGCLEAVASAGAIGRRWSEATGLTGDAEEVARRAAAGEPEARRVWTEAIDALASVLAPVVAAAGTELVLVGGGLVHAGDALLVPLRAALDARVGHLGDVAVEAAALGDRAGSLGAASLALGLVGR</sequence>
<organism evidence="2 3">
    <name type="scientific">Terrabacter aeriphilus</name>
    <dbReference type="NCBI Taxonomy" id="515662"/>
    <lineage>
        <taxon>Bacteria</taxon>
        <taxon>Bacillati</taxon>
        <taxon>Actinomycetota</taxon>
        <taxon>Actinomycetes</taxon>
        <taxon>Micrococcales</taxon>
        <taxon>Intrasporangiaceae</taxon>
        <taxon>Terrabacter</taxon>
    </lineage>
</organism>
<name>A0ABP9J1G3_9MICO</name>
<dbReference type="Pfam" id="PF00480">
    <property type="entry name" value="ROK"/>
    <property type="match status" value="1"/>
</dbReference>
<gene>
    <name evidence="2" type="ORF">GCM10023258_03430</name>
</gene>
<dbReference type="RefSeq" id="WP_345505695.1">
    <property type="nucleotide sequence ID" value="NZ_BAABIW010000004.1"/>
</dbReference>
<keyword evidence="3" id="KW-1185">Reference proteome</keyword>
<dbReference type="InterPro" id="IPR043129">
    <property type="entry name" value="ATPase_NBD"/>
</dbReference>
<comment type="caution">
    <text evidence="2">The sequence shown here is derived from an EMBL/GenBank/DDBJ whole genome shotgun (WGS) entry which is preliminary data.</text>
</comment>
<comment type="similarity">
    <text evidence="1">Belongs to the ROK (NagC/XylR) family.</text>
</comment>
<accession>A0ABP9J1G3</accession>
<dbReference type="EMBL" id="BAABIW010000004">
    <property type="protein sequence ID" value="GAA5017273.1"/>
    <property type="molecule type" value="Genomic_DNA"/>
</dbReference>
<dbReference type="PANTHER" id="PTHR18964:SF149">
    <property type="entry name" value="BIFUNCTIONAL UDP-N-ACETYLGLUCOSAMINE 2-EPIMERASE_N-ACETYLMANNOSAMINE KINASE"/>
    <property type="match status" value="1"/>
</dbReference>
<dbReference type="Proteomes" id="UP001500427">
    <property type="component" value="Unassembled WGS sequence"/>
</dbReference>
<reference evidence="3" key="1">
    <citation type="journal article" date="2019" name="Int. J. Syst. Evol. Microbiol.">
        <title>The Global Catalogue of Microorganisms (GCM) 10K type strain sequencing project: providing services to taxonomists for standard genome sequencing and annotation.</title>
        <authorList>
            <consortium name="The Broad Institute Genomics Platform"/>
            <consortium name="The Broad Institute Genome Sequencing Center for Infectious Disease"/>
            <person name="Wu L."/>
            <person name="Ma J."/>
        </authorList>
    </citation>
    <scope>NUCLEOTIDE SEQUENCE [LARGE SCALE GENOMIC DNA]</scope>
    <source>
        <strain evidence="3">JCM 17687</strain>
    </source>
</reference>
<evidence type="ECO:0000256" key="1">
    <source>
        <dbReference type="ARBA" id="ARBA00006479"/>
    </source>
</evidence>
<dbReference type="Gene3D" id="3.30.420.40">
    <property type="match status" value="2"/>
</dbReference>
<evidence type="ECO:0000313" key="3">
    <source>
        <dbReference type="Proteomes" id="UP001500427"/>
    </source>
</evidence>
<evidence type="ECO:0000313" key="2">
    <source>
        <dbReference type="EMBL" id="GAA5017273.1"/>
    </source>
</evidence>
<dbReference type="SUPFAM" id="SSF53067">
    <property type="entry name" value="Actin-like ATPase domain"/>
    <property type="match status" value="1"/>
</dbReference>